<feature type="transmembrane region" description="Helical" evidence="2">
    <location>
        <begin position="235"/>
        <end position="253"/>
    </location>
</feature>
<dbReference type="RefSeq" id="WP_050504650.1">
    <property type="nucleotide sequence ID" value="NZ_CP048261.1"/>
</dbReference>
<protein>
    <submittedName>
        <fullName evidence="3">Uncharacterized protein</fullName>
    </submittedName>
</protein>
<gene>
    <name evidence="3" type="ORF">SRIM_001660</name>
</gene>
<proteinExistence type="predicted"/>
<feature type="transmembrane region" description="Helical" evidence="2">
    <location>
        <begin position="38"/>
        <end position="59"/>
    </location>
</feature>
<accession>A0A8A1UJF1</accession>
<dbReference type="Proteomes" id="UP000011074">
    <property type="component" value="Chromosome"/>
</dbReference>
<reference evidence="3" key="2">
    <citation type="submission" date="2020-01" db="EMBL/GenBank/DDBJ databases">
        <authorList>
            <person name="Algora L."/>
            <person name="Schniete J.K."/>
            <person name="MacFadyen A."/>
            <person name="Hoskisson P.A."/>
            <person name="Hunter I.S."/>
            <person name="Herron P.R."/>
        </authorList>
    </citation>
    <scope>NUCLEOTIDE SEQUENCE</scope>
    <source>
        <strain evidence="3">ATCC 10970</strain>
    </source>
</reference>
<feature type="region of interest" description="Disordered" evidence="1">
    <location>
        <begin position="1"/>
        <end position="30"/>
    </location>
</feature>
<reference evidence="3" key="1">
    <citation type="submission" date="2012-12" db="EMBL/GenBank/DDBJ databases">
        <authorList>
            <person name="Pethick F.E."/>
            <person name="MacFadyen A.C."/>
            <person name="Tang Z."/>
            <person name="Sangal V."/>
            <person name="Tze-Tze L."/>
            <person name="Chu J."/>
            <person name="Guo M."/>
            <person name="Kirby R."/>
            <person name="Hoskisson P.A."/>
            <person name="Herron P.R."/>
            <person name="Hunter I.S."/>
        </authorList>
    </citation>
    <scope>NUCLEOTIDE SEQUENCE</scope>
    <source>
        <strain evidence="3">ATCC 10970</strain>
    </source>
</reference>
<keyword evidence="2" id="KW-0472">Membrane</keyword>
<feature type="transmembrane region" description="Helical" evidence="2">
    <location>
        <begin position="171"/>
        <end position="192"/>
    </location>
</feature>
<reference evidence="3" key="3">
    <citation type="journal article" date="2021" name="bioRxiv">
        <title>Bilateral symmetry of linear streptomycete chromosomes.</title>
        <authorList>
            <person name="Algora-Gallardo L."/>
            <person name="Schniete J.K."/>
            <person name="Mark D.R."/>
            <person name="Hunter I.S."/>
            <person name="Herron P.R."/>
        </authorList>
    </citation>
    <scope>NUCLEOTIDE SEQUENCE</scope>
    <source>
        <strain evidence="3">ATCC 10970</strain>
    </source>
</reference>
<organism evidence="3 4">
    <name type="scientific">Streptomyces rimosus subsp. rimosus (strain ATCC 10970 / DSM 40260 / JCM 4667 / NRRL 2234)</name>
    <dbReference type="NCBI Taxonomy" id="1265868"/>
    <lineage>
        <taxon>Bacteria</taxon>
        <taxon>Bacillati</taxon>
        <taxon>Actinomycetota</taxon>
        <taxon>Actinomycetes</taxon>
        <taxon>Kitasatosporales</taxon>
        <taxon>Streptomycetaceae</taxon>
        <taxon>Streptomyces</taxon>
    </lineage>
</organism>
<name>A0A8A1UJF1_STRR1</name>
<keyword evidence="2" id="KW-0812">Transmembrane</keyword>
<keyword evidence="2" id="KW-1133">Transmembrane helix</keyword>
<feature type="transmembrane region" description="Helical" evidence="2">
    <location>
        <begin position="212"/>
        <end position="229"/>
    </location>
</feature>
<evidence type="ECO:0000256" key="1">
    <source>
        <dbReference type="SAM" id="MobiDB-lite"/>
    </source>
</evidence>
<dbReference type="GeneID" id="66852591"/>
<evidence type="ECO:0000313" key="4">
    <source>
        <dbReference type="Proteomes" id="UP000011074"/>
    </source>
</evidence>
<dbReference type="AlphaFoldDB" id="A0A8A1UJF1"/>
<dbReference type="EMBL" id="CP048261">
    <property type="protein sequence ID" value="QST79052.1"/>
    <property type="molecule type" value="Genomic_DNA"/>
</dbReference>
<sequence length="265" mass="28368">MTTTRANTPHGTDGPPLPPPRTGRTAHRSPGRARLTGIALIALAAISALSCYVTFAAWLPADIKHYRDYVAARPCPAHPRPEVAHDCLRTVSFTVENTEVRGGRNGSYKATLSGAPAGNGEAVFGDPDPVLETLEPGDRITGTVWRGRVMTISKAGAEQTTSDAPRDEPQMTAALGTFLGLLAAMTLLFGTVRLTSPRSHAPFTWRPYGRPLFIAMAITCAAVGFLTLLLGLPWWLVPAVSAPAVGYTGWAFYRYRRQTEAAQAA</sequence>
<evidence type="ECO:0000256" key="2">
    <source>
        <dbReference type="SAM" id="Phobius"/>
    </source>
</evidence>
<evidence type="ECO:0000313" key="3">
    <source>
        <dbReference type="EMBL" id="QST79052.1"/>
    </source>
</evidence>